<evidence type="ECO:0000313" key="2">
    <source>
        <dbReference type="Ensembl" id="ENSSSCP00065004752.1"/>
    </source>
</evidence>
<keyword evidence="1" id="KW-1133">Transmembrane helix</keyword>
<proteinExistence type="predicted"/>
<evidence type="ECO:0000256" key="1">
    <source>
        <dbReference type="SAM" id="Phobius"/>
    </source>
</evidence>
<evidence type="ECO:0008006" key="4">
    <source>
        <dbReference type="Google" id="ProtNLM"/>
    </source>
</evidence>
<reference evidence="2" key="1">
    <citation type="submission" date="2025-08" db="UniProtKB">
        <authorList>
            <consortium name="Ensembl"/>
        </authorList>
    </citation>
    <scope>IDENTIFICATION</scope>
</reference>
<dbReference type="Ensembl" id="ENSSSCT00065011543.1">
    <property type="protein sequence ID" value="ENSSSCP00065004752.1"/>
    <property type="gene ID" value="ENSSSCG00065008633.1"/>
</dbReference>
<dbReference type="Proteomes" id="UP000694725">
    <property type="component" value="Unplaced"/>
</dbReference>
<keyword evidence="1" id="KW-0812">Transmembrane</keyword>
<organism evidence="2 3">
    <name type="scientific">Sus scrofa</name>
    <name type="common">Pig</name>
    <dbReference type="NCBI Taxonomy" id="9823"/>
    <lineage>
        <taxon>Eukaryota</taxon>
        <taxon>Metazoa</taxon>
        <taxon>Chordata</taxon>
        <taxon>Craniata</taxon>
        <taxon>Vertebrata</taxon>
        <taxon>Euteleostomi</taxon>
        <taxon>Mammalia</taxon>
        <taxon>Eutheria</taxon>
        <taxon>Laurasiatheria</taxon>
        <taxon>Artiodactyla</taxon>
        <taxon>Suina</taxon>
        <taxon>Suidae</taxon>
        <taxon>Sus</taxon>
    </lineage>
</organism>
<sequence length="118" mass="13952">MCTLTTFIQCSIGSPRHSNQTNKRKKKKGIHIGREEVKLSLYANDMILYIENPKDSAQKRLYLINKFSKVAGYKINIQKLVAFLCTNNEMLENNIRIEYFMFYYLFCILCFIILFSIF</sequence>
<keyword evidence="1" id="KW-0472">Membrane</keyword>
<evidence type="ECO:0000313" key="3">
    <source>
        <dbReference type="Proteomes" id="UP000694725"/>
    </source>
</evidence>
<name>A0A8D1XGN2_PIG</name>
<protein>
    <recommendedName>
        <fullName evidence="4">Reverse transcriptase domain-containing protein</fullName>
    </recommendedName>
</protein>
<feature type="transmembrane region" description="Helical" evidence="1">
    <location>
        <begin position="99"/>
        <end position="117"/>
    </location>
</feature>
<dbReference type="AlphaFoldDB" id="A0A8D1XGN2"/>
<accession>A0A8D1XGN2</accession>